<dbReference type="EMBL" id="JACHEN010000010">
    <property type="protein sequence ID" value="MBB6215884.1"/>
    <property type="molecule type" value="Genomic_DNA"/>
</dbReference>
<dbReference type="Gene3D" id="3.60.15.10">
    <property type="entry name" value="Ribonuclease Z/Hydroxyacylglutathione hydrolase-like"/>
    <property type="match status" value="1"/>
</dbReference>
<keyword evidence="2" id="KW-0378">Hydrolase</keyword>
<dbReference type="Pfam" id="PF12706">
    <property type="entry name" value="Lactamase_B_2"/>
    <property type="match status" value="1"/>
</dbReference>
<proteinExistence type="predicted"/>
<dbReference type="PANTHER" id="PTHR42663:SF6">
    <property type="entry name" value="HYDROLASE C777.06C-RELATED"/>
    <property type="match status" value="1"/>
</dbReference>
<dbReference type="AlphaFoldDB" id="A0A841KQ51"/>
<evidence type="ECO:0000313" key="3">
    <source>
        <dbReference type="Proteomes" id="UP000579281"/>
    </source>
</evidence>
<protein>
    <submittedName>
        <fullName evidence="2">Phosphoribosyl 1,2-cyclic phosphate phosphodiesterase</fullName>
        <ecNumber evidence="2">3.1.4.55</ecNumber>
    </submittedName>
</protein>
<dbReference type="RefSeq" id="WP_184310430.1">
    <property type="nucleotide sequence ID" value="NZ_JACHEN010000010.1"/>
</dbReference>
<gene>
    <name evidence="2" type="ORF">HNQ80_001975</name>
</gene>
<name>A0A841KQ51_9FIRM</name>
<accession>A0A841KQ51</accession>
<evidence type="ECO:0000313" key="2">
    <source>
        <dbReference type="EMBL" id="MBB6215884.1"/>
    </source>
</evidence>
<reference evidence="2 3" key="1">
    <citation type="submission" date="2020-08" db="EMBL/GenBank/DDBJ databases">
        <title>Genomic Encyclopedia of Type Strains, Phase IV (KMG-IV): sequencing the most valuable type-strain genomes for metagenomic binning, comparative biology and taxonomic classification.</title>
        <authorList>
            <person name="Goeker M."/>
        </authorList>
    </citation>
    <scope>NUCLEOTIDE SEQUENCE [LARGE SCALE GENOMIC DNA]</scope>
    <source>
        <strain evidence="2 3">DSM 103526</strain>
    </source>
</reference>
<dbReference type="SUPFAM" id="SSF56281">
    <property type="entry name" value="Metallo-hydrolase/oxidoreductase"/>
    <property type="match status" value="1"/>
</dbReference>
<sequence length="277" mass="31819">MKIKVLGSGASEGFPAIFCNCDSCIKARKAGGKNIRTRSQFYVDEDMMIDFGDDTYYHSLNENISLSKLKYLLITHSHIDHYNPTIFRYRGGYYATELYESVLKVYSTPTVKEIYENMDRGKPMDEVKSKIEFNVPAEFVPFSIGDYTIHALQAIHMKNEKCYMYLVEKDGKRVLFGNDSGYYPDETFEYLKGMHLDLVFLDCTFGLHSYGINSSHMGIPENLKVKERFYENGTADDSTVFVTHHFTHTCGSTHEELCEETEKHGLLVSHDGMLFEL</sequence>
<dbReference type="Proteomes" id="UP000579281">
    <property type="component" value="Unassembled WGS sequence"/>
</dbReference>
<organism evidence="2 3">
    <name type="scientific">Anaerosolibacter carboniphilus</name>
    <dbReference type="NCBI Taxonomy" id="1417629"/>
    <lineage>
        <taxon>Bacteria</taxon>
        <taxon>Bacillati</taxon>
        <taxon>Bacillota</taxon>
        <taxon>Clostridia</taxon>
        <taxon>Peptostreptococcales</taxon>
        <taxon>Thermotaleaceae</taxon>
        <taxon>Anaerosolibacter</taxon>
    </lineage>
</organism>
<comment type="caution">
    <text evidence="2">The sequence shown here is derived from an EMBL/GenBank/DDBJ whole genome shotgun (WGS) entry which is preliminary data.</text>
</comment>
<evidence type="ECO:0000259" key="1">
    <source>
        <dbReference type="Pfam" id="PF12706"/>
    </source>
</evidence>
<keyword evidence="3" id="KW-1185">Reference proteome</keyword>
<dbReference type="EC" id="3.1.4.55" evidence="2"/>
<feature type="domain" description="Metallo-beta-lactamase" evidence="1">
    <location>
        <begin position="65"/>
        <end position="225"/>
    </location>
</feature>
<dbReference type="GO" id="GO:0103043">
    <property type="term" value="F:phosphoribosyl 1,2-cyclic phosphate phosphodiesterase activity"/>
    <property type="evidence" value="ECO:0007669"/>
    <property type="project" value="UniProtKB-EC"/>
</dbReference>
<dbReference type="InterPro" id="IPR036866">
    <property type="entry name" value="RibonucZ/Hydroxyglut_hydro"/>
</dbReference>
<dbReference type="InterPro" id="IPR001279">
    <property type="entry name" value="Metallo-B-lactamas"/>
</dbReference>
<dbReference type="PANTHER" id="PTHR42663">
    <property type="entry name" value="HYDROLASE C777.06C-RELATED-RELATED"/>
    <property type="match status" value="1"/>
</dbReference>